<feature type="domain" description="F-box" evidence="2">
    <location>
        <begin position="61"/>
        <end position="107"/>
    </location>
</feature>
<dbReference type="Pfam" id="PF00646">
    <property type="entry name" value="F-box"/>
    <property type="match status" value="1"/>
</dbReference>
<dbReference type="InterPro" id="IPR036047">
    <property type="entry name" value="F-box-like_dom_sf"/>
</dbReference>
<dbReference type="AlphaFoldDB" id="B4M603"/>
<dbReference type="PANTHER" id="PTHR13318:SF281">
    <property type="entry name" value="F-BOX DOMAIN-CONTAINING PROTEIN"/>
    <property type="match status" value="1"/>
</dbReference>
<feature type="region of interest" description="Disordered" evidence="1">
    <location>
        <begin position="22"/>
        <end position="59"/>
    </location>
</feature>
<dbReference type="Gene3D" id="3.80.10.10">
    <property type="entry name" value="Ribonuclease Inhibitor"/>
    <property type="match status" value="1"/>
</dbReference>
<sequence>MNSVHNAFVAAQKRRLSECELKQTDAPLPLQEQPEPKQRRTELQEQQQDEKQQQEDKQPQKYHLLSFCNELLYEIFKYLDSASIMAVMHCSPRFETLLLDHRFWHNIDLSNAPLPLGILEEILGRATEKTHTIKICGPPSSQHVAGEFKQFTCTLTSVFPKVATQLKVLELQGVSLDFEYIHISEFPSSLKRLSLKDCSVKVGDHIKSIFHTIEKQLVDLEDLSIEDNNWFEPYYIMALSKLPSLRRLSLKGCQMMCKFVPYGSMAARFGFQKLEVLDLRLTPINNSDLQCFSAIEGLRELLLESPPFLPPEPSLPARATNGNVNPGSEEPNSPVPDSLKMLNDDEPSTSRAAMEHLRACKIAQSQESTTDAPKPASDTFTSDNCNLRREADDAKRSNSTPKRSGGCASSGSDDEDTSSTSASSSDKSDSAAAHSNEHSSDADGNGGIQSPLVVIALPSVAREQSPAPAENAENPEPAEHAAATEPGTPRAYIYVQEGAPADAQRPAMASFLQQMVDQIHTLRGNQPAHSRFLPRRDQVIYMNPQAMAEPLLVMQSRRHRTHPRGNFEQVVHHPMFWNMLDPLDRDYARRQRRCQPVSPLPPQGYVSDRAIYSFGRAANPVQPEVVWIRNSNRSPNNRLERIQLRNYPHITNYTLEHLLQCSPNLVYIDVSGTSITLLGLRNFKKLKPNCEVIATHLTMGEQPEQTETEEVVISKPETEELAADVNLSTDNDEQQPNQLEPEHQPQSHAQPDES</sequence>
<dbReference type="SUPFAM" id="SSF81383">
    <property type="entry name" value="F-box domain"/>
    <property type="match status" value="1"/>
</dbReference>
<accession>B4M603</accession>
<feature type="region of interest" description="Disordered" evidence="1">
    <location>
        <begin position="700"/>
        <end position="754"/>
    </location>
</feature>
<dbReference type="SUPFAM" id="SSF52047">
    <property type="entry name" value="RNI-like"/>
    <property type="match status" value="1"/>
</dbReference>
<proteinExistence type="predicted"/>
<dbReference type="GO" id="GO:0031146">
    <property type="term" value="P:SCF-dependent proteasomal ubiquitin-dependent protein catabolic process"/>
    <property type="evidence" value="ECO:0007669"/>
    <property type="project" value="TreeGrafter"/>
</dbReference>
<name>B4M603_DROVI</name>
<feature type="region of interest" description="Disordered" evidence="1">
    <location>
        <begin position="364"/>
        <end position="449"/>
    </location>
</feature>
<dbReference type="Proteomes" id="UP000008792">
    <property type="component" value="Unassembled WGS sequence"/>
</dbReference>
<dbReference type="EMBL" id="CH940652">
    <property type="protein sequence ID" value="EDW59079.1"/>
    <property type="molecule type" value="Genomic_DNA"/>
</dbReference>
<feature type="compositionally biased region" description="Polar residues" evidence="1">
    <location>
        <begin position="726"/>
        <end position="739"/>
    </location>
</feature>
<dbReference type="STRING" id="7244.B4M603"/>
<dbReference type="HOGENOM" id="CLU_385080_0_0_1"/>
<feature type="compositionally biased region" description="Low complexity" evidence="1">
    <location>
        <begin position="466"/>
        <end position="486"/>
    </location>
</feature>
<feature type="region of interest" description="Disordered" evidence="1">
    <location>
        <begin position="462"/>
        <end position="487"/>
    </location>
</feature>
<dbReference type="OMA" id="FEPYYIM"/>
<dbReference type="Gene3D" id="1.20.1280.50">
    <property type="match status" value="1"/>
</dbReference>
<dbReference type="InParanoid" id="B4M603"/>
<feature type="compositionally biased region" description="Basic and acidic residues" evidence="1">
    <location>
        <begin position="34"/>
        <end position="59"/>
    </location>
</feature>
<dbReference type="PROSITE" id="PS50181">
    <property type="entry name" value="FBOX"/>
    <property type="match status" value="1"/>
</dbReference>
<dbReference type="eggNOG" id="ENOG502S2NJ">
    <property type="taxonomic scope" value="Eukaryota"/>
</dbReference>
<evidence type="ECO:0000313" key="4">
    <source>
        <dbReference type="Proteomes" id="UP000008792"/>
    </source>
</evidence>
<feature type="compositionally biased region" description="Low complexity" evidence="1">
    <location>
        <begin position="418"/>
        <end position="434"/>
    </location>
</feature>
<dbReference type="KEGG" id="dvi:6633179"/>
<dbReference type="GO" id="GO:0019005">
    <property type="term" value="C:SCF ubiquitin ligase complex"/>
    <property type="evidence" value="ECO:0007669"/>
    <property type="project" value="TreeGrafter"/>
</dbReference>
<dbReference type="OrthoDB" id="9856535at2759"/>
<protein>
    <recommendedName>
        <fullName evidence="2">F-box domain-containing protein</fullName>
    </recommendedName>
</protein>
<evidence type="ECO:0000256" key="1">
    <source>
        <dbReference type="SAM" id="MobiDB-lite"/>
    </source>
</evidence>
<evidence type="ECO:0000313" key="3">
    <source>
        <dbReference type="EMBL" id="EDW59079.1"/>
    </source>
</evidence>
<dbReference type="FunCoup" id="B4M603">
    <property type="interactions" value="31"/>
</dbReference>
<evidence type="ECO:0000259" key="2">
    <source>
        <dbReference type="PROSITE" id="PS50181"/>
    </source>
</evidence>
<dbReference type="PhylomeDB" id="B4M603"/>
<reference evidence="3 4" key="1">
    <citation type="journal article" date="2007" name="Nature">
        <title>Evolution of genes and genomes on the Drosophila phylogeny.</title>
        <authorList>
            <consortium name="Drosophila 12 Genomes Consortium"/>
            <person name="Clark A.G."/>
            <person name="Eisen M.B."/>
            <person name="Smith D.R."/>
            <person name="Bergman C.M."/>
            <person name="Oliver B."/>
            <person name="Markow T.A."/>
            <person name="Kaufman T.C."/>
            <person name="Kellis M."/>
            <person name="Gelbart W."/>
            <person name="Iyer V.N."/>
            <person name="Pollard D.A."/>
            <person name="Sackton T.B."/>
            <person name="Larracuente A.M."/>
            <person name="Singh N.D."/>
            <person name="Abad J.P."/>
            <person name="Abt D.N."/>
            <person name="Adryan B."/>
            <person name="Aguade M."/>
            <person name="Akashi H."/>
            <person name="Anderson W.W."/>
            <person name="Aquadro C.F."/>
            <person name="Ardell D.H."/>
            <person name="Arguello R."/>
            <person name="Artieri C.G."/>
            <person name="Barbash D.A."/>
            <person name="Barker D."/>
            <person name="Barsanti P."/>
            <person name="Batterham P."/>
            <person name="Batzoglou S."/>
            <person name="Begun D."/>
            <person name="Bhutkar A."/>
            <person name="Blanco E."/>
            <person name="Bosak S.A."/>
            <person name="Bradley R.K."/>
            <person name="Brand A.D."/>
            <person name="Brent M.R."/>
            <person name="Brooks A.N."/>
            <person name="Brown R.H."/>
            <person name="Butlin R.K."/>
            <person name="Caggese C."/>
            <person name="Calvi B.R."/>
            <person name="Bernardo de Carvalho A."/>
            <person name="Caspi A."/>
            <person name="Castrezana S."/>
            <person name="Celniker S.E."/>
            <person name="Chang J.L."/>
            <person name="Chapple C."/>
            <person name="Chatterji S."/>
            <person name="Chinwalla A."/>
            <person name="Civetta A."/>
            <person name="Clifton S.W."/>
            <person name="Comeron J.M."/>
            <person name="Costello J.C."/>
            <person name="Coyne J.A."/>
            <person name="Daub J."/>
            <person name="David R.G."/>
            <person name="Delcher A.L."/>
            <person name="Delehaunty K."/>
            <person name="Do C.B."/>
            <person name="Ebling H."/>
            <person name="Edwards K."/>
            <person name="Eickbush T."/>
            <person name="Evans J.D."/>
            <person name="Filipski A."/>
            <person name="Findeiss S."/>
            <person name="Freyhult E."/>
            <person name="Fulton L."/>
            <person name="Fulton R."/>
            <person name="Garcia A.C."/>
            <person name="Gardiner A."/>
            <person name="Garfield D.A."/>
            <person name="Garvin B.E."/>
            <person name="Gibson G."/>
            <person name="Gilbert D."/>
            <person name="Gnerre S."/>
            <person name="Godfrey J."/>
            <person name="Good R."/>
            <person name="Gotea V."/>
            <person name="Gravely B."/>
            <person name="Greenberg A.J."/>
            <person name="Griffiths-Jones S."/>
            <person name="Gross S."/>
            <person name="Guigo R."/>
            <person name="Gustafson E.A."/>
            <person name="Haerty W."/>
            <person name="Hahn M.W."/>
            <person name="Halligan D.L."/>
            <person name="Halpern A.L."/>
            <person name="Halter G.M."/>
            <person name="Han M.V."/>
            <person name="Heger A."/>
            <person name="Hillier L."/>
            <person name="Hinrichs A.S."/>
            <person name="Holmes I."/>
            <person name="Hoskins R.A."/>
            <person name="Hubisz M.J."/>
            <person name="Hultmark D."/>
            <person name="Huntley M.A."/>
            <person name="Jaffe D.B."/>
            <person name="Jagadeeshan S."/>
            <person name="Jeck W.R."/>
            <person name="Johnson J."/>
            <person name="Jones C.D."/>
            <person name="Jordan W.C."/>
            <person name="Karpen G.H."/>
            <person name="Kataoka E."/>
            <person name="Keightley P.D."/>
            <person name="Kheradpour P."/>
            <person name="Kirkness E.F."/>
            <person name="Koerich L.B."/>
            <person name="Kristiansen K."/>
            <person name="Kudrna D."/>
            <person name="Kulathinal R.J."/>
            <person name="Kumar S."/>
            <person name="Kwok R."/>
            <person name="Lander E."/>
            <person name="Langley C.H."/>
            <person name="Lapoint R."/>
            <person name="Lazzaro B.P."/>
            <person name="Lee S.J."/>
            <person name="Levesque L."/>
            <person name="Li R."/>
            <person name="Lin C.F."/>
            <person name="Lin M.F."/>
            <person name="Lindblad-Toh K."/>
            <person name="Llopart A."/>
            <person name="Long M."/>
            <person name="Low L."/>
            <person name="Lozovsky E."/>
            <person name="Lu J."/>
            <person name="Luo M."/>
            <person name="Machado C.A."/>
            <person name="Makalowski W."/>
            <person name="Marzo M."/>
            <person name="Matsuda M."/>
            <person name="Matzkin L."/>
            <person name="McAllister B."/>
            <person name="McBride C.S."/>
            <person name="McKernan B."/>
            <person name="McKernan K."/>
            <person name="Mendez-Lago M."/>
            <person name="Minx P."/>
            <person name="Mollenhauer M.U."/>
            <person name="Montooth K."/>
            <person name="Mount S.M."/>
            <person name="Mu X."/>
            <person name="Myers E."/>
            <person name="Negre B."/>
            <person name="Newfeld S."/>
            <person name="Nielsen R."/>
            <person name="Noor M.A."/>
            <person name="O'Grady P."/>
            <person name="Pachter L."/>
            <person name="Papaceit M."/>
            <person name="Parisi M.J."/>
            <person name="Parisi M."/>
            <person name="Parts L."/>
            <person name="Pedersen J.S."/>
            <person name="Pesole G."/>
            <person name="Phillippy A.M."/>
            <person name="Ponting C.P."/>
            <person name="Pop M."/>
            <person name="Porcelli D."/>
            <person name="Powell J.R."/>
            <person name="Prohaska S."/>
            <person name="Pruitt K."/>
            <person name="Puig M."/>
            <person name="Quesneville H."/>
            <person name="Ram K.R."/>
            <person name="Rand D."/>
            <person name="Rasmussen M.D."/>
            <person name="Reed L.K."/>
            <person name="Reenan R."/>
            <person name="Reily A."/>
            <person name="Remington K.A."/>
            <person name="Rieger T.T."/>
            <person name="Ritchie M.G."/>
            <person name="Robin C."/>
            <person name="Rogers Y.H."/>
            <person name="Rohde C."/>
            <person name="Rozas J."/>
            <person name="Rubenfield M.J."/>
            <person name="Ruiz A."/>
            <person name="Russo S."/>
            <person name="Salzberg S.L."/>
            <person name="Sanchez-Gracia A."/>
            <person name="Saranga D.J."/>
            <person name="Sato H."/>
            <person name="Schaeffer S.W."/>
            <person name="Schatz M.C."/>
            <person name="Schlenke T."/>
            <person name="Schwartz R."/>
            <person name="Segarra C."/>
            <person name="Singh R.S."/>
            <person name="Sirot L."/>
            <person name="Sirota M."/>
            <person name="Sisneros N.B."/>
            <person name="Smith C.D."/>
            <person name="Smith T.F."/>
            <person name="Spieth J."/>
            <person name="Stage D.E."/>
            <person name="Stark A."/>
            <person name="Stephan W."/>
            <person name="Strausberg R.L."/>
            <person name="Strempel S."/>
            <person name="Sturgill D."/>
            <person name="Sutton G."/>
            <person name="Sutton G.G."/>
            <person name="Tao W."/>
            <person name="Teichmann S."/>
            <person name="Tobari Y.N."/>
            <person name="Tomimura Y."/>
            <person name="Tsolas J.M."/>
            <person name="Valente V.L."/>
            <person name="Venter E."/>
            <person name="Venter J.C."/>
            <person name="Vicario S."/>
            <person name="Vieira F.G."/>
            <person name="Vilella A.J."/>
            <person name="Villasante A."/>
            <person name="Walenz B."/>
            <person name="Wang J."/>
            <person name="Wasserman M."/>
            <person name="Watts T."/>
            <person name="Wilson D."/>
            <person name="Wilson R.K."/>
            <person name="Wing R.A."/>
            <person name="Wolfner M.F."/>
            <person name="Wong A."/>
            <person name="Wong G.K."/>
            <person name="Wu C.I."/>
            <person name="Wu G."/>
            <person name="Yamamoto D."/>
            <person name="Yang H.P."/>
            <person name="Yang S.P."/>
            <person name="Yorke J.A."/>
            <person name="Yoshida K."/>
            <person name="Zdobnov E."/>
            <person name="Zhang P."/>
            <person name="Zhang Y."/>
            <person name="Zimin A.V."/>
            <person name="Baldwin J."/>
            <person name="Abdouelleil A."/>
            <person name="Abdulkadir J."/>
            <person name="Abebe A."/>
            <person name="Abera B."/>
            <person name="Abreu J."/>
            <person name="Acer S.C."/>
            <person name="Aftuck L."/>
            <person name="Alexander A."/>
            <person name="An P."/>
            <person name="Anderson E."/>
            <person name="Anderson S."/>
            <person name="Arachi H."/>
            <person name="Azer M."/>
            <person name="Bachantsang P."/>
            <person name="Barry A."/>
            <person name="Bayul T."/>
            <person name="Berlin A."/>
            <person name="Bessette D."/>
            <person name="Bloom T."/>
            <person name="Blye J."/>
            <person name="Boguslavskiy L."/>
            <person name="Bonnet C."/>
            <person name="Boukhgalter B."/>
            <person name="Bourzgui I."/>
            <person name="Brown A."/>
            <person name="Cahill P."/>
            <person name="Channer S."/>
            <person name="Cheshatsang Y."/>
            <person name="Chuda L."/>
            <person name="Citroen M."/>
            <person name="Collymore A."/>
            <person name="Cooke P."/>
            <person name="Costello M."/>
            <person name="D'Aco K."/>
            <person name="Daza R."/>
            <person name="De Haan G."/>
            <person name="DeGray S."/>
            <person name="DeMaso C."/>
            <person name="Dhargay N."/>
            <person name="Dooley K."/>
            <person name="Dooley E."/>
            <person name="Doricent M."/>
            <person name="Dorje P."/>
            <person name="Dorjee K."/>
            <person name="Dupes A."/>
            <person name="Elong R."/>
            <person name="Falk J."/>
            <person name="Farina A."/>
            <person name="Faro S."/>
            <person name="Ferguson D."/>
            <person name="Fisher S."/>
            <person name="Foley C.D."/>
            <person name="Franke A."/>
            <person name="Friedrich D."/>
            <person name="Gadbois L."/>
            <person name="Gearin G."/>
            <person name="Gearin C.R."/>
            <person name="Giannoukos G."/>
            <person name="Goode T."/>
            <person name="Graham J."/>
            <person name="Grandbois E."/>
            <person name="Grewal S."/>
            <person name="Gyaltsen K."/>
            <person name="Hafez N."/>
            <person name="Hagos B."/>
            <person name="Hall J."/>
            <person name="Henson C."/>
            <person name="Hollinger A."/>
            <person name="Honan T."/>
            <person name="Huard M.D."/>
            <person name="Hughes L."/>
            <person name="Hurhula B."/>
            <person name="Husby M.E."/>
            <person name="Kamat A."/>
            <person name="Kanga B."/>
            <person name="Kashin S."/>
            <person name="Khazanovich D."/>
            <person name="Kisner P."/>
            <person name="Lance K."/>
            <person name="Lara M."/>
            <person name="Lee W."/>
            <person name="Lennon N."/>
            <person name="Letendre F."/>
            <person name="LeVine R."/>
            <person name="Lipovsky A."/>
            <person name="Liu X."/>
            <person name="Liu J."/>
            <person name="Liu S."/>
            <person name="Lokyitsang T."/>
            <person name="Lokyitsang Y."/>
            <person name="Lubonja R."/>
            <person name="Lui A."/>
            <person name="MacDonald P."/>
            <person name="Magnisalis V."/>
            <person name="Maru K."/>
            <person name="Matthews C."/>
            <person name="McCusker W."/>
            <person name="McDonough S."/>
            <person name="Mehta T."/>
            <person name="Meldrim J."/>
            <person name="Meneus L."/>
            <person name="Mihai O."/>
            <person name="Mihalev A."/>
            <person name="Mihova T."/>
            <person name="Mittelman R."/>
            <person name="Mlenga V."/>
            <person name="Montmayeur A."/>
            <person name="Mulrain L."/>
            <person name="Navidi A."/>
            <person name="Naylor J."/>
            <person name="Negash T."/>
            <person name="Nguyen T."/>
            <person name="Nguyen N."/>
            <person name="Nicol R."/>
            <person name="Norbu C."/>
            <person name="Norbu N."/>
            <person name="Novod N."/>
            <person name="O'Neill B."/>
            <person name="Osman S."/>
            <person name="Markiewicz E."/>
            <person name="Oyono O.L."/>
            <person name="Patti C."/>
            <person name="Phunkhang P."/>
            <person name="Pierre F."/>
            <person name="Priest M."/>
            <person name="Raghuraman S."/>
            <person name="Rege F."/>
            <person name="Reyes R."/>
            <person name="Rise C."/>
            <person name="Rogov P."/>
            <person name="Ross K."/>
            <person name="Ryan E."/>
            <person name="Settipalli S."/>
            <person name="Shea T."/>
            <person name="Sherpa N."/>
            <person name="Shi L."/>
            <person name="Shih D."/>
            <person name="Sparrow T."/>
            <person name="Spaulding J."/>
            <person name="Stalker J."/>
            <person name="Stange-Thomann N."/>
            <person name="Stavropoulos S."/>
            <person name="Stone C."/>
            <person name="Strader C."/>
            <person name="Tesfaye S."/>
            <person name="Thomson T."/>
            <person name="Thoulutsang Y."/>
            <person name="Thoulutsang D."/>
            <person name="Topham K."/>
            <person name="Topping I."/>
            <person name="Tsamla T."/>
            <person name="Vassiliev H."/>
            <person name="Vo A."/>
            <person name="Wangchuk T."/>
            <person name="Wangdi T."/>
            <person name="Weiand M."/>
            <person name="Wilkinson J."/>
            <person name="Wilson A."/>
            <person name="Yadav S."/>
            <person name="Young G."/>
            <person name="Yu Q."/>
            <person name="Zembek L."/>
            <person name="Zhong D."/>
            <person name="Zimmer A."/>
            <person name="Zwirko Z."/>
            <person name="Jaffe D.B."/>
            <person name="Alvarez P."/>
            <person name="Brockman W."/>
            <person name="Butler J."/>
            <person name="Chin C."/>
            <person name="Gnerre S."/>
            <person name="Grabherr M."/>
            <person name="Kleber M."/>
            <person name="Mauceli E."/>
            <person name="MacCallum I."/>
        </authorList>
    </citation>
    <scope>NUCLEOTIDE SEQUENCE [LARGE SCALE GENOMIC DNA]</scope>
    <source>
        <strain evidence="4">Tucson 15010-1051.87</strain>
    </source>
</reference>
<dbReference type="InterPro" id="IPR001810">
    <property type="entry name" value="F-box_dom"/>
</dbReference>
<dbReference type="InterPro" id="IPR032675">
    <property type="entry name" value="LRR_dom_sf"/>
</dbReference>
<gene>
    <name evidence="3" type="primary">Dvir\GJ10675</name>
    <name evidence="3" type="ORF">Dvir_GJ10675</name>
</gene>
<organism evidence="3 4">
    <name type="scientific">Drosophila virilis</name>
    <name type="common">Fruit fly</name>
    <dbReference type="NCBI Taxonomy" id="7244"/>
    <lineage>
        <taxon>Eukaryota</taxon>
        <taxon>Metazoa</taxon>
        <taxon>Ecdysozoa</taxon>
        <taxon>Arthropoda</taxon>
        <taxon>Hexapoda</taxon>
        <taxon>Insecta</taxon>
        <taxon>Pterygota</taxon>
        <taxon>Neoptera</taxon>
        <taxon>Endopterygota</taxon>
        <taxon>Diptera</taxon>
        <taxon>Brachycera</taxon>
        <taxon>Muscomorpha</taxon>
        <taxon>Ephydroidea</taxon>
        <taxon>Drosophilidae</taxon>
        <taxon>Drosophila</taxon>
    </lineage>
</organism>
<feature type="compositionally biased region" description="Basic and acidic residues" evidence="1">
    <location>
        <begin position="386"/>
        <end position="396"/>
    </location>
</feature>
<dbReference type="SMART" id="SM00256">
    <property type="entry name" value="FBOX"/>
    <property type="match status" value="1"/>
</dbReference>
<feature type="region of interest" description="Disordered" evidence="1">
    <location>
        <begin position="309"/>
        <end position="352"/>
    </location>
</feature>
<keyword evidence="4" id="KW-1185">Reference proteome</keyword>
<dbReference type="PANTHER" id="PTHR13318">
    <property type="entry name" value="PARTNER OF PAIRED, ISOFORM B-RELATED"/>
    <property type="match status" value="1"/>
</dbReference>